<feature type="repeat" description="PPR" evidence="2">
    <location>
        <begin position="366"/>
        <end position="400"/>
    </location>
</feature>
<feature type="repeat" description="PPR" evidence="2">
    <location>
        <begin position="471"/>
        <end position="505"/>
    </location>
</feature>
<dbReference type="GO" id="GO:0003729">
    <property type="term" value="F:mRNA binding"/>
    <property type="evidence" value="ECO:0007669"/>
    <property type="project" value="TreeGrafter"/>
</dbReference>
<dbReference type="InterPro" id="IPR011990">
    <property type="entry name" value="TPR-like_helical_dom_sf"/>
</dbReference>
<dbReference type="Gene3D" id="1.25.40.10">
    <property type="entry name" value="Tetratricopeptide repeat domain"/>
    <property type="match status" value="4"/>
</dbReference>
<reference evidence="3" key="1">
    <citation type="submission" date="2019-09" db="EMBL/GenBank/DDBJ databases">
        <authorList>
            <person name="Zhang L."/>
        </authorList>
    </citation>
    <scope>NUCLEOTIDE SEQUENCE</scope>
</reference>
<protein>
    <recommendedName>
        <fullName evidence="4">Pentacotripeptide-repeat region of PRORP domain-containing protein</fullName>
    </recommendedName>
</protein>
<dbReference type="SUPFAM" id="SSF48452">
    <property type="entry name" value="TPR-like"/>
    <property type="match status" value="1"/>
</dbReference>
<feature type="repeat" description="PPR" evidence="2">
    <location>
        <begin position="436"/>
        <end position="470"/>
    </location>
</feature>
<dbReference type="Pfam" id="PF13041">
    <property type="entry name" value="PPR_2"/>
    <property type="match status" value="3"/>
</dbReference>
<feature type="repeat" description="PPR" evidence="2">
    <location>
        <begin position="261"/>
        <end position="295"/>
    </location>
</feature>
<proteinExistence type="predicted"/>
<dbReference type="EMBL" id="LR721781">
    <property type="protein sequence ID" value="VVW15947.1"/>
    <property type="molecule type" value="Genomic_DNA"/>
</dbReference>
<dbReference type="Gramene" id="NC3G0204270.1">
    <property type="protein sequence ID" value="NC3G0204270.1:cds"/>
    <property type="gene ID" value="NC3G0204270"/>
</dbReference>
<feature type="repeat" description="PPR" evidence="2">
    <location>
        <begin position="192"/>
        <end position="226"/>
    </location>
</feature>
<dbReference type="PROSITE" id="PS51375">
    <property type="entry name" value="PPR"/>
    <property type="match status" value="9"/>
</dbReference>
<dbReference type="AlphaFoldDB" id="A0A5K1BSC9"/>
<sequence>MALWRPVPCFRFRLPSSSSLVLSLINPKPFSTSSCSEGEEECDFDHEEAVSLKQQPVIPIPRSPFVDRFYSVIQDHHRRTLGLNPNPSSPSSSSSAHIPNLSREFSQIAPPSISPSVVAHTIQRSAQLRHGIPWPQTLAFFKWASDHPGFAADADGAATAYCEAVDLLGKVRQFDLAWGLIDAMRARGIPVVANVFLALVRRYARAGLAAEAVHTFNRMEDYGCVPHSFVFASVIGVLAKKRFAEAAQSFFDGLNHKFRPDVVIYSALIHGWCRVHRIEEAERVFREMKEAGIQPNVYTYSCVIDGLCRSGRIDRGYDVFREMVEVGCAPNAATFNSLMRVHVKADQTEKALQVHNQMKRLSCEPDAITYNYLIEAHCRAGNFDNAMKALNQMVAKGCPPNASSFNPLFQSVFKAKDVNGAHRLFSKMKDVGCKPNTVTYNILMRMFSETRSTDMVMKMKRDMDENGCEPNVNTYRILISMFCSMGHWNRAYKFFREMLEEKCLKPALPVYNMVLEQLRKAGQVEKHEELVEKMVARGFVTRPL</sequence>
<dbReference type="Pfam" id="PF13812">
    <property type="entry name" value="PPR_3"/>
    <property type="match status" value="1"/>
</dbReference>
<dbReference type="GO" id="GO:0005739">
    <property type="term" value="C:mitochondrion"/>
    <property type="evidence" value="ECO:0007669"/>
    <property type="project" value="TreeGrafter"/>
</dbReference>
<accession>A0A5K1BSC9</accession>
<feature type="repeat" description="PPR" evidence="2">
    <location>
        <begin position="296"/>
        <end position="330"/>
    </location>
</feature>
<evidence type="ECO:0000313" key="3">
    <source>
        <dbReference type="EMBL" id="VVW15947.1"/>
    </source>
</evidence>
<evidence type="ECO:0000256" key="2">
    <source>
        <dbReference type="PROSITE-ProRule" id="PRU00708"/>
    </source>
</evidence>
<feature type="repeat" description="PPR" evidence="2">
    <location>
        <begin position="507"/>
        <end position="541"/>
    </location>
</feature>
<organism evidence="3">
    <name type="scientific">Nymphaea colorata</name>
    <name type="common">pocket water lily</name>
    <dbReference type="NCBI Taxonomy" id="210225"/>
    <lineage>
        <taxon>Eukaryota</taxon>
        <taxon>Viridiplantae</taxon>
        <taxon>Streptophyta</taxon>
        <taxon>Embryophyta</taxon>
        <taxon>Tracheophyta</taxon>
        <taxon>Spermatophyta</taxon>
        <taxon>Magnoliopsida</taxon>
        <taxon>Nymphaeales</taxon>
        <taxon>Nymphaeaceae</taxon>
        <taxon>Nymphaea</taxon>
    </lineage>
</organism>
<dbReference type="GO" id="GO:0006396">
    <property type="term" value="P:RNA processing"/>
    <property type="evidence" value="ECO:0007669"/>
    <property type="project" value="TreeGrafter"/>
</dbReference>
<dbReference type="PANTHER" id="PTHR47934:SF6">
    <property type="entry name" value="MITOCHONDRIAL GROUP I INTRON SPLICING FACTOR CCM1-RELATED"/>
    <property type="match status" value="1"/>
</dbReference>
<keyword evidence="1" id="KW-0677">Repeat</keyword>
<feature type="repeat" description="PPR" evidence="2">
    <location>
        <begin position="401"/>
        <end position="435"/>
    </location>
</feature>
<dbReference type="OrthoDB" id="185373at2759"/>
<gene>
    <name evidence="3" type="ORF">NYM_LOCUS14829</name>
</gene>
<dbReference type="InterPro" id="IPR002885">
    <property type="entry name" value="PPR_rpt"/>
</dbReference>
<dbReference type="Pfam" id="PF01535">
    <property type="entry name" value="PPR"/>
    <property type="match status" value="2"/>
</dbReference>
<feature type="repeat" description="PPR" evidence="2">
    <location>
        <begin position="331"/>
        <end position="365"/>
    </location>
</feature>
<evidence type="ECO:0000256" key="1">
    <source>
        <dbReference type="ARBA" id="ARBA00022737"/>
    </source>
</evidence>
<name>A0A5K1BSC9_9MAGN</name>
<evidence type="ECO:0008006" key="4">
    <source>
        <dbReference type="Google" id="ProtNLM"/>
    </source>
</evidence>
<dbReference type="NCBIfam" id="TIGR00756">
    <property type="entry name" value="PPR"/>
    <property type="match status" value="8"/>
</dbReference>
<dbReference type="OMA" id="GAHRMYA"/>
<dbReference type="InterPro" id="IPR051114">
    <property type="entry name" value="Mito_RNA_Proc_CCM1"/>
</dbReference>
<dbReference type="PANTHER" id="PTHR47934">
    <property type="entry name" value="PENTATRICOPEPTIDE REPEAT-CONTAINING PROTEIN PET309, MITOCHONDRIAL"/>
    <property type="match status" value="1"/>
</dbReference>
<dbReference type="GO" id="GO:0007005">
    <property type="term" value="P:mitochondrion organization"/>
    <property type="evidence" value="ECO:0007669"/>
    <property type="project" value="TreeGrafter"/>
</dbReference>